<protein>
    <submittedName>
        <fullName evidence="1">Uncharacterized protein</fullName>
    </submittedName>
</protein>
<dbReference type="Proteomes" id="UP000000329">
    <property type="component" value="Chromosome"/>
</dbReference>
<evidence type="ECO:0000313" key="2">
    <source>
        <dbReference type="Proteomes" id="UP000000329"/>
    </source>
</evidence>
<evidence type="ECO:0000313" key="1">
    <source>
        <dbReference type="EMBL" id="ADJ63871.1"/>
    </source>
</evidence>
<dbReference type="EMBL" id="CP002039">
    <property type="protein sequence ID" value="ADJ63871.1"/>
    <property type="molecule type" value="Genomic_DNA"/>
</dbReference>
<organism evidence="1 2">
    <name type="scientific">Herbaspirillum seropedicae (strain SmR1)</name>
    <dbReference type="NCBI Taxonomy" id="757424"/>
    <lineage>
        <taxon>Bacteria</taxon>
        <taxon>Pseudomonadati</taxon>
        <taxon>Pseudomonadota</taxon>
        <taxon>Betaproteobacteria</taxon>
        <taxon>Burkholderiales</taxon>
        <taxon>Oxalobacteraceae</taxon>
        <taxon>Herbaspirillum</taxon>
    </lineage>
</organism>
<keyword evidence="2" id="KW-1185">Reference proteome</keyword>
<dbReference type="HOGENOM" id="CLU_2395696_0_0_4"/>
<sequence>MPMAGGQYRTTGFGESENDAQAAALKAADAACNKQGKRFEVVNSQTKYKGVVSESTNRNLKAAGDLAAWAGGWVPTLSGDDDYEVTLLFSCAA</sequence>
<gene>
    <name evidence="1" type="ordered locus">Hsero_2372</name>
</gene>
<proteinExistence type="predicted"/>
<name>D8IVD2_HERSS</name>
<accession>D8IVD2</accession>
<dbReference type="KEGG" id="hse:Hsero_2372"/>
<dbReference type="AlphaFoldDB" id="D8IVD2"/>
<reference evidence="1 2" key="1">
    <citation type="submission" date="2010-04" db="EMBL/GenBank/DDBJ databases">
        <title>The genome of Herbaspirillum seropedicae SmR1, an endophytic, nitrogen-fixing, plant-growth promoting beta-Proteobacteria.</title>
        <authorList>
            <person name="Pedrosa F.O."/>
            <person name="Monteiro R.A."/>
            <person name="Wassem R."/>
            <person name="Cruz L.M."/>
            <person name="Ayub R.A."/>
            <person name="Colauto N.B."/>
            <person name="Fernandez M.A."/>
            <person name="Fungaro M.H.P."/>
            <person name="Grisard E.C."/>
            <person name="Hungria M."/>
            <person name="Madeira H.M.F."/>
            <person name="Nodari R.O."/>
            <person name="Osaku C.A."/>
            <person name="Petzl-Erler M.L."/>
            <person name="Terenzi H."/>
            <person name="Vieira L.G.E."/>
            <person name="Almeida M.I.M."/>
            <person name="Alves L.R."/>
            <person name="Arantes O.M.N."/>
            <person name="Balsanelli E."/>
            <person name="Barcellos F.G."/>
            <person name="Baura V.A."/>
            <person name="Binde D.R."/>
            <person name="Campo R.J."/>
            <person name="Chubatsu L.S."/>
            <person name="Chueire L.M.O."/>
            <person name="Ciferri R.R."/>
            <person name="Correa L.C."/>
            <person name="da Conceicao Silva J.L."/>
            <person name="Dabul A.N.G."/>
            <person name="Dambros B.P."/>
            <person name="Faoro H."/>
            <person name="Favetti A."/>
            <person name="Friedermann G."/>
            <person name="Furlaneto M.C."/>
            <person name="Gasques L.S."/>
            <person name="Gimenes C.C.T."/>
            <person name="Gioppo N.M.R."/>
            <person name="Glienke-Blanco C."/>
            <person name="Godoy L.P."/>
            <person name="Guerra M.P."/>
            <person name="Karp S."/>
            <person name="Kava-Cordeiro V."/>
            <person name="Margarido V.P."/>
            <person name="Mathioni S.M."/>
            <person name="Menck-Soares M.A."/>
            <person name="Murace N.K."/>
            <person name="Nicolas M.F."/>
            <person name="Oliveira C.E.C."/>
            <person name="Pagnan N.A.B."/>
            <person name="Pamphile J.A."/>
            <person name="Patussi E.V."/>
            <person name="Pereira L.F.P."/>
            <person name="Pereira-Ferrari L."/>
            <person name="Pinto F.G.S."/>
            <person name="Precoma C."/>
            <person name="Prioli A.J."/>
            <person name="Prioli S.M.A.P."/>
            <person name="Raittz R.T."/>
            <person name="Ramos H.J.O."/>
            <person name="Ribeiro E.M.S.F."/>
            <person name="Rigo L.U."/>
            <person name="Rocha C.L.M.S.C."/>
            <person name="Rocha S.N."/>
            <person name="Santos K."/>
            <person name="Satori D."/>
            <person name="Silva A.G."/>
            <person name="Simao R.C.G."/>
            <person name="Soares M.A.M."/>
            <person name="Souza E.M."/>
            <person name="Steffens M.B.R."/>
            <person name="Steindel M."/>
            <person name="Tadra-Sfeir M.Z."/>
            <person name="Takahashi E.K."/>
            <person name="Torres R.A."/>
            <person name="Valle J.S."/>
            <person name="Vernal J.I."/>
            <person name="Vilas-Boas L.A."/>
            <person name="Watanabe M.A.E."/>
            <person name="Weiss V.A."/>
            <person name="Yates M.A."/>
            <person name="Souza E.M."/>
        </authorList>
    </citation>
    <scope>NUCLEOTIDE SEQUENCE [LARGE SCALE GENOMIC DNA]</scope>
    <source>
        <strain evidence="1 2">SmR1</strain>
    </source>
</reference>